<feature type="region of interest" description="Disordered" evidence="2">
    <location>
        <begin position="83"/>
        <end position="103"/>
    </location>
</feature>
<dbReference type="GO" id="GO:0004222">
    <property type="term" value="F:metalloendopeptidase activity"/>
    <property type="evidence" value="ECO:0007669"/>
    <property type="project" value="TreeGrafter"/>
</dbReference>
<dbReference type="InterPro" id="IPR050626">
    <property type="entry name" value="Peptidase_M16"/>
</dbReference>
<feature type="compositionally biased region" description="Basic and acidic residues" evidence="2">
    <location>
        <begin position="90"/>
        <end position="100"/>
    </location>
</feature>
<evidence type="ECO:0000313" key="3">
    <source>
        <dbReference type="Proteomes" id="UP000095280"/>
    </source>
</evidence>
<dbReference type="GO" id="GO:0005739">
    <property type="term" value="C:mitochondrion"/>
    <property type="evidence" value="ECO:0007669"/>
    <property type="project" value="TreeGrafter"/>
</dbReference>
<dbReference type="AlphaFoldDB" id="A0A1I8FRM6"/>
<dbReference type="PANTHER" id="PTHR43690:SF18">
    <property type="entry name" value="INSULIN-DEGRADING ENZYME-RELATED"/>
    <property type="match status" value="1"/>
</dbReference>
<keyword evidence="1" id="KW-0479">Metal-binding</keyword>
<dbReference type="GO" id="GO:0051603">
    <property type="term" value="P:proteolysis involved in protein catabolic process"/>
    <property type="evidence" value="ECO:0007669"/>
    <property type="project" value="TreeGrafter"/>
</dbReference>
<accession>A0A1I8FRM6</accession>
<dbReference type="GO" id="GO:0046872">
    <property type="term" value="F:metal ion binding"/>
    <property type="evidence" value="ECO:0007669"/>
    <property type="project" value="UniProtKB-KW"/>
</dbReference>
<keyword evidence="3" id="KW-1185">Reference proteome</keyword>
<dbReference type="Gene3D" id="3.30.830.10">
    <property type="entry name" value="Metalloenzyme, LuxS/M16 peptidase-like"/>
    <property type="match status" value="3"/>
</dbReference>
<evidence type="ECO:0000313" key="4">
    <source>
        <dbReference type="WBParaSite" id="maker-unitig_44850-snap-gene-0.1-mRNA-1"/>
    </source>
</evidence>
<evidence type="ECO:0000256" key="2">
    <source>
        <dbReference type="SAM" id="MobiDB-lite"/>
    </source>
</evidence>
<sequence length="479" mass="53045">KVNKPSFLQLGPGVRRDYQRRAHSAVVFPCQSCAIHYKGAPDRYLSYSLIGHEAPGSYWPYLKRKGGSNALSRCGGALSGAYDFQSDRSTSPREGPDERTPSLPPCSLIDIACGVEGPQDFWPNANCQTRSCTCPSPNPFIPTDFSLKIGHRSAQRLASAASCRASDPAIWTGGAWRCGIVCSNLYFQLLSDALNALTYDAELAGLNYRIDPRRMAPFCIVPTSRWTACLQFSRQMQSRLYTETLVYEAEPIADSVLASLTQTPGTEIGRSSIELADFLLPAGTQSPVRASVVHSHHRTPPQCTWRRRIDAFIDSIADDPQMRDADEQFQSHVAALNSVITEKPKKMTARNQLYFEEIRRGTLCFDRKERLSACLTKITKDDLLQPRQYLAKQRFEAEAPSVVARCLRETHGGIKDADYANYTGVNIPRRAGISTPPAAWPLATRPPSAAPESRFLSASAAYRCRRLLNSEILVCGCQD</sequence>
<dbReference type="PANTHER" id="PTHR43690">
    <property type="entry name" value="NARDILYSIN"/>
    <property type="match status" value="1"/>
</dbReference>
<dbReference type="WBParaSite" id="maker-unitig_44850-snap-gene-0.1-mRNA-1">
    <property type="protein sequence ID" value="maker-unitig_44850-snap-gene-0.1-mRNA-1"/>
    <property type="gene ID" value="maker-unitig_44850-snap-gene-0.1"/>
</dbReference>
<dbReference type="GO" id="GO:0005829">
    <property type="term" value="C:cytosol"/>
    <property type="evidence" value="ECO:0007669"/>
    <property type="project" value="TreeGrafter"/>
</dbReference>
<evidence type="ECO:0000256" key="1">
    <source>
        <dbReference type="ARBA" id="ARBA00022723"/>
    </source>
</evidence>
<dbReference type="SUPFAM" id="SSF63411">
    <property type="entry name" value="LuxS/MPP-like metallohydrolase"/>
    <property type="match status" value="1"/>
</dbReference>
<reference evidence="4" key="1">
    <citation type="submission" date="2016-11" db="UniProtKB">
        <authorList>
            <consortium name="WormBaseParasite"/>
        </authorList>
    </citation>
    <scope>IDENTIFICATION</scope>
</reference>
<dbReference type="InterPro" id="IPR011249">
    <property type="entry name" value="Metalloenz_LuxS/M16"/>
</dbReference>
<dbReference type="GO" id="GO:0043171">
    <property type="term" value="P:peptide catabolic process"/>
    <property type="evidence" value="ECO:0007669"/>
    <property type="project" value="TreeGrafter"/>
</dbReference>
<organism evidence="3 4">
    <name type="scientific">Macrostomum lignano</name>
    <dbReference type="NCBI Taxonomy" id="282301"/>
    <lineage>
        <taxon>Eukaryota</taxon>
        <taxon>Metazoa</taxon>
        <taxon>Spiralia</taxon>
        <taxon>Lophotrochozoa</taxon>
        <taxon>Platyhelminthes</taxon>
        <taxon>Rhabditophora</taxon>
        <taxon>Macrostomorpha</taxon>
        <taxon>Macrostomida</taxon>
        <taxon>Macrostomidae</taxon>
        <taxon>Macrostomum</taxon>
    </lineage>
</organism>
<proteinExistence type="predicted"/>
<dbReference type="Proteomes" id="UP000095280">
    <property type="component" value="Unplaced"/>
</dbReference>
<name>A0A1I8FRM6_9PLAT</name>
<protein>
    <submittedName>
        <fullName evidence="4">Uncharacterized protein</fullName>
    </submittedName>
</protein>